<proteinExistence type="predicted"/>
<reference evidence="2 3" key="1">
    <citation type="journal article" date="2016" name="Nat. Commun.">
        <title>Thousands of microbial genomes shed light on interconnected biogeochemical processes in an aquifer system.</title>
        <authorList>
            <person name="Anantharaman K."/>
            <person name="Brown C.T."/>
            <person name="Hug L.A."/>
            <person name="Sharon I."/>
            <person name="Castelle C.J."/>
            <person name="Probst A.J."/>
            <person name="Thomas B.C."/>
            <person name="Singh A."/>
            <person name="Wilkins M.J."/>
            <person name="Karaoz U."/>
            <person name="Brodie E.L."/>
            <person name="Williams K.H."/>
            <person name="Hubbard S.S."/>
            <person name="Banfield J.F."/>
        </authorList>
    </citation>
    <scope>NUCLEOTIDE SEQUENCE [LARGE SCALE GENOMIC DNA]</scope>
</reference>
<dbReference type="AlphaFoldDB" id="A0A1F4TPT8"/>
<evidence type="ECO:0008006" key="4">
    <source>
        <dbReference type="Google" id="ProtNLM"/>
    </source>
</evidence>
<organism evidence="2 3">
    <name type="scientific">candidate division WOR-1 bacterium RIFOXYC2_FULL_41_25</name>
    <dbReference type="NCBI Taxonomy" id="1802586"/>
    <lineage>
        <taxon>Bacteria</taxon>
        <taxon>Bacillati</taxon>
        <taxon>Saganbacteria</taxon>
    </lineage>
</organism>
<evidence type="ECO:0000256" key="1">
    <source>
        <dbReference type="SAM" id="SignalP"/>
    </source>
</evidence>
<gene>
    <name evidence="2" type="ORF">A2462_03280</name>
</gene>
<accession>A0A1F4TPT8</accession>
<dbReference type="Proteomes" id="UP000177309">
    <property type="component" value="Unassembled WGS sequence"/>
</dbReference>
<protein>
    <recommendedName>
        <fullName evidence="4">Outer membrane protein beta-barrel domain-containing protein</fullName>
    </recommendedName>
</protein>
<feature type="signal peptide" evidence="1">
    <location>
        <begin position="1"/>
        <end position="22"/>
    </location>
</feature>
<evidence type="ECO:0000313" key="2">
    <source>
        <dbReference type="EMBL" id="OGC34725.1"/>
    </source>
</evidence>
<keyword evidence="1" id="KW-0732">Signal</keyword>
<evidence type="ECO:0000313" key="3">
    <source>
        <dbReference type="Proteomes" id="UP000177309"/>
    </source>
</evidence>
<name>A0A1F4TPT8_UNCSA</name>
<comment type="caution">
    <text evidence="2">The sequence shown here is derived from an EMBL/GenBank/DDBJ whole genome shotgun (WGS) entry which is preliminary data.</text>
</comment>
<sequence>MLNWPRILGIIFVLMLATSAQAVDTKYFSAFTYKQASILGSDYTFTPEFRFEHGAKELYYYHVRTGWLFHPSKWLDLGFYVGFNNEKNLSGNWDPDNFFEFVVDPKIIIDFSQIVEKAEARVGQNDFVKQANDATLRFLDVLSYAEFEVHDFDLNDLGKLNLVFQLRPELRWQRGVETYYLRDDIFYSFKFGEVYRNWTTLGWVHPYKDFTLDLYYIFESDRTIFLTPNWEFAHVFGTKLIWDRR</sequence>
<dbReference type="EMBL" id="MEUI01000013">
    <property type="protein sequence ID" value="OGC34725.1"/>
    <property type="molecule type" value="Genomic_DNA"/>
</dbReference>
<feature type="chain" id="PRO_5009514672" description="Outer membrane protein beta-barrel domain-containing protein" evidence="1">
    <location>
        <begin position="23"/>
        <end position="245"/>
    </location>
</feature>